<comment type="similarity">
    <text evidence="6">Belongs to the TRAFAC class myosin-kinesin ATPase superfamily. Kinesin family.</text>
</comment>
<reference evidence="9" key="1">
    <citation type="submission" date="2021-06" db="EMBL/GenBank/DDBJ databases">
        <authorList>
            <person name="Kallberg Y."/>
            <person name="Tangrot J."/>
            <person name="Rosling A."/>
        </authorList>
    </citation>
    <scope>NUCLEOTIDE SEQUENCE</scope>
    <source>
        <strain evidence="9">AZ414A</strain>
    </source>
</reference>
<dbReference type="PROSITE" id="PS50067">
    <property type="entry name" value="KINESIN_MOTOR_2"/>
    <property type="match status" value="1"/>
</dbReference>
<gene>
    <name evidence="9" type="ORF">DEBURN_LOCUS1173</name>
</gene>
<name>A0A9N8YPD7_9GLOM</name>
<dbReference type="GO" id="GO:0008017">
    <property type="term" value="F:microtubule binding"/>
    <property type="evidence" value="ECO:0007669"/>
    <property type="project" value="InterPro"/>
</dbReference>
<dbReference type="GO" id="GO:0005524">
    <property type="term" value="F:ATP binding"/>
    <property type="evidence" value="ECO:0007669"/>
    <property type="project" value="UniProtKB-UniRule"/>
</dbReference>
<evidence type="ECO:0000256" key="1">
    <source>
        <dbReference type="ARBA" id="ARBA00004496"/>
    </source>
</evidence>
<keyword evidence="2" id="KW-0963">Cytoplasm</keyword>
<evidence type="ECO:0000313" key="9">
    <source>
        <dbReference type="EMBL" id="CAG8437799.1"/>
    </source>
</evidence>
<keyword evidence="3 6" id="KW-0547">Nucleotide-binding</keyword>
<dbReference type="EMBL" id="CAJVPK010000048">
    <property type="protein sequence ID" value="CAG8437799.1"/>
    <property type="molecule type" value="Genomic_DNA"/>
</dbReference>
<keyword evidence="6" id="KW-0505">Motor protein</keyword>
<dbReference type="AlphaFoldDB" id="A0A9N8YPD7"/>
<feature type="coiled-coil region" evidence="7">
    <location>
        <begin position="469"/>
        <end position="538"/>
    </location>
</feature>
<dbReference type="PANTHER" id="PTHR47969">
    <property type="entry name" value="CHROMOSOME-ASSOCIATED KINESIN KIF4A-RELATED"/>
    <property type="match status" value="1"/>
</dbReference>
<dbReference type="Proteomes" id="UP000789706">
    <property type="component" value="Unassembled WGS sequence"/>
</dbReference>
<organism evidence="9 10">
    <name type="scientific">Diversispora eburnea</name>
    <dbReference type="NCBI Taxonomy" id="1213867"/>
    <lineage>
        <taxon>Eukaryota</taxon>
        <taxon>Fungi</taxon>
        <taxon>Fungi incertae sedis</taxon>
        <taxon>Mucoromycota</taxon>
        <taxon>Glomeromycotina</taxon>
        <taxon>Glomeromycetes</taxon>
        <taxon>Diversisporales</taxon>
        <taxon>Diversisporaceae</taxon>
        <taxon>Diversispora</taxon>
    </lineage>
</organism>
<keyword evidence="5 7" id="KW-0175">Coiled coil</keyword>
<feature type="binding site" evidence="6">
    <location>
        <begin position="91"/>
        <end position="98"/>
    </location>
    <ligand>
        <name>ATP</name>
        <dbReference type="ChEBI" id="CHEBI:30616"/>
    </ligand>
</feature>
<evidence type="ECO:0000256" key="2">
    <source>
        <dbReference type="ARBA" id="ARBA00022490"/>
    </source>
</evidence>
<dbReference type="GO" id="GO:0003777">
    <property type="term" value="F:microtubule motor activity"/>
    <property type="evidence" value="ECO:0007669"/>
    <property type="project" value="InterPro"/>
</dbReference>
<proteinExistence type="inferred from homology"/>
<dbReference type="OrthoDB" id="2402592at2759"/>
<feature type="coiled-coil region" evidence="7">
    <location>
        <begin position="607"/>
        <end position="761"/>
    </location>
</feature>
<protein>
    <submittedName>
        <fullName evidence="9">7773_t:CDS:1</fullName>
    </submittedName>
</protein>
<evidence type="ECO:0000256" key="4">
    <source>
        <dbReference type="ARBA" id="ARBA00022840"/>
    </source>
</evidence>
<dbReference type="GO" id="GO:0007018">
    <property type="term" value="P:microtubule-based movement"/>
    <property type="evidence" value="ECO:0007669"/>
    <property type="project" value="InterPro"/>
</dbReference>
<dbReference type="Pfam" id="PF00225">
    <property type="entry name" value="Kinesin"/>
    <property type="match status" value="1"/>
</dbReference>
<keyword evidence="4 6" id="KW-0067">ATP-binding</keyword>
<evidence type="ECO:0000256" key="7">
    <source>
        <dbReference type="SAM" id="Coils"/>
    </source>
</evidence>
<dbReference type="SMART" id="SM00129">
    <property type="entry name" value="KISc"/>
    <property type="match status" value="1"/>
</dbReference>
<dbReference type="InterPro" id="IPR027640">
    <property type="entry name" value="Kinesin-like_fam"/>
</dbReference>
<dbReference type="GO" id="GO:0005875">
    <property type="term" value="C:microtubule associated complex"/>
    <property type="evidence" value="ECO:0007669"/>
    <property type="project" value="TreeGrafter"/>
</dbReference>
<comment type="subcellular location">
    <subcellularLocation>
        <location evidence="1">Cytoplasm</location>
    </subcellularLocation>
</comment>
<dbReference type="GO" id="GO:0051231">
    <property type="term" value="P:spindle elongation"/>
    <property type="evidence" value="ECO:0007669"/>
    <property type="project" value="TreeGrafter"/>
</dbReference>
<evidence type="ECO:0000256" key="5">
    <source>
        <dbReference type="ARBA" id="ARBA00023054"/>
    </source>
</evidence>
<dbReference type="InterPro" id="IPR036961">
    <property type="entry name" value="Kinesin_motor_dom_sf"/>
</dbReference>
<dbReference type="GO" id="GO:0005737">
    <property type="term" value="C:cytoplasm"/>
    <property type="evidence" value="ECO:0007669"/>
    <property type="project" value="UniProtKB-SubCell"/>
</dbReference>
<comment type="caution">
    <text evidence="9">The sequence shown here is derived from an EMBL/GenBank/DDBJ whole genome shotgun (WGS) entry which is preliminary data.</text>
</comment>
<feature type="domain" description="Kinesin motor" evidence="8">
    <location>
        <begin position="5"/>
        <end position="367"/>
    </location>
</feature>
<evidence type="ECO:0000256" key="6">
    <source>
        <dbReference type="PROSITE-ProRule" id="PRU00283"/>
    </source>
</evidence>
<dbReference type="PANTHER" id="PTHR47969:SF15">
    <property type="entry name" value="CHROMOSOME-ASSOCIATED KINESIN KIF4A-RELATED"/>
    <property type="match status" value="1"/>
</dbReference>
<sequence length="768" mass="86908">MVASNVQIALRIRALSAEELLSVPARLQKNVLSTSPFAPNQVIVQGERKQVFSFDNVFAPEVSQKEIYDRVVMNMIDKVIEGYNVTILSYGHASSGKSHTLGISDGVSYTRESKGIIPRAMSTLISYINSAQYKKRKYSMRISFVEINDEKIIDLLSEDNDKIKPQILIRDESNGQILWSGLQEIKVNSLEEAINILSRGMLNRQINTSRLNDRSSHRHTIFSVTLSQQKFIPVNGDSVNSSNLSPSMLSSKQFSGSKEINKQYEGDWVTVTSKLHFVDLSWKDMDKDIPKSIILPISHVISNLGKKTEEVSETPRSISNAQNCPPILKEYLGGNAKVLVISCVSPAAFQVKETINTLEFATQARNNKDTTVIHQEIGWYNVEHLQDLVLKLRAEVKTLQENGTNSLNTPVNEKQRRRSSILANILVNSNILQNEKDSTNLDDKISLASLDLPKILEGETLNQGLGPIIEEYEKSILSLENQLSHVRAALAYSENALHLQEDKLKDTEETNKQNMHTINDLKNHIAKLNERKETTEIEEIESRDDMVAELGKKIENLVDEITYLKETQTSDSTNSTNSFTEQVISKEVILESKVTITGKEEESEVSNAELLVAIQKLHKRLAKFEEEAMQNQQLIDTLEATLIENEDSLIAANKKLSILQNREDGLLKQIKALNSRVEEANDETENAKSDLFSAKQTMERTLVEERKSKENLKFQLKEARNEVENKKAEILLVKQEEKKIKEKAEMSRITLENELERLLSKKKKFGCF</sequence>
<dbReference type="PRINTS" id="PR00380">
    <property type="entry name" value="KINESINHEAVY"/>
</dbReference>
<evidence type="ECO:0000313" key="10">
    <source>
        <dbReference type="Proteomes" id="UP000789706"/>
    </source>
</evidence>
<dbReference type="InterPro" id="IPR027417">
    <property type="entry name" value="P-loop_NTPase"/>
</dbReference>
<evidence type="ECO:0000256" key="3">
    <source>
        <dbReference type="ARBA" id="ARBA00022741"/>
    </source>
</evidence>
<dbReference type="SUPFAM" id="SSF52540">
    <property type="entry name" value="P-loop containing nucleoside triphosphate hydrolases"/>
    <property type="match status" value="1"/>
</dbReference>
<dbReference type="Gene3D" id="3.40.850.10">
    <property type="entry name" value="Kinesin motor domain"/>
    <property type="match status" value="1"/>
</dbReference>
<dbReference type="GO" id="GO:0007052">
    <property type="term" value="P:mitotic spindle organization"/>
    <property type="evidence" value="ECO:0007669"/>
    <property type="project" value="TreeGrafter"/>
</dbReference>
<evidence type="ECO:0000259" key="8">
    <source>
        <dbReference type="PROSITE" id="PS50067"/>
    </source>
</evidence>
<keyword evidence="10" id="KW-1185">Reference proteome</keyword>
<accession>A0A9N8YPD7</accession>
<dbReference type="InterPro" id="IPR001752">
    <property type="entry name" value="Kinesin_motor_dom"/>
</dbReference>